<keyword evidence="2" id="KW-0804">Transcription</keyword>
<dbReference type="Pfam" id="PF01388">
    <property type="entry name" value="ARID"/>
    <property type="match status" value="1"/>
</dbReference>
<reference evidence="7" key="2">
    <citation type="submission" date="2015-01" db="EMBL/GenBank/DDBJ databases">
        <title>Evolutionary Origins and Diversification of the Mycorrhizal Mutualists.</title>
        <authorList>
            <consortium name="DOE Joint Genome Institute"/>
            <consortium name="Mycorrhizal Genomics Consortium"/>
            <person name="Kohler A."/>
            <person name="Kuo A."/>
            <person name="Nagy L.G."/>
            <person name="Floudas D."/>
            <person name="Copeland A."/>
            <person name="Barry K.W."/>
            <person name="Cichocki N."/>
            <person name="Veneault-Fourrey C."/>
            <person name="LaButti K."/>
            <person name="Lindquist E.A."/>
            <person name="Lipzen A."/>
            <person name="Lundell T."/>
            <person name="Morin E."/>
            <person name="Murat C."/>
            <person name="Riley R."/>
            <person name="Ohm R."/>
            <person name="Sun H."/>
            <person name="Tunlid A."/>
            <person name="Henrissat B."/>
            <person name="Grigoriev I.V."/>
            <person name="Hibbett D.S."/>
            <person name="Martin F."/>
        </authorList>
    </citation>
    <scope>NUCLEOTIDE SEQUENCE [LARGE SCALE GENOMIC DNA]</scope>
    <source>
        <strain evidence="7">LaAM-08-1</strain>
    </source>
</reference>
<protein>
    <recommendedName>
        <fullName evidence="5">ARID domain-containing protein</fullName>
    </recommendedName>
</protein>
<keyword evidence="7" id="KW-1185">Reference proteome</keyword>
<dbReference type="CDD" id="cd16100">
    <property type="entry name" value="ARID"/>
    <property type="match status" value="1"/>
</dbReference>
<dbReference type="InterPro" id="IPR036431">
    <property type="entry name" value="ARID_dom_sf"/>
</dbReference>
<evidence type="ECO:0000256" key="4">
    <source>
        <dbReference type="SAM" id="MobiDB-lite"/>
    </source>
</evidence>
<evidence type="ECO:0000313" key="7">
    <source>
        <dbReference type="Proteomes" id="UP000054477"/>
    </source>
</evidence>
<dbReference type="InterPro" id="IPR052406">
    <property type="entry name" value="Chromatin_Remodeling_Comp"/>
</dbReference>
<feature type="region of interest" description="Disordered" evidence="4">
    <location>
        <begin position="282"/>
        <end position="369"/>
    </location>
</feature>
<dbReference type="PANTHER" id="PTHR22970:SF14">
    <property type="entry name" value="AT-RICH INTERACTIVE DOMAIN-CONTAINING PROTEIN 2"/>
    <property type="match status" value="1"/>
</dbReference>
<feature type="domain" description="ARID" evidence="5">
    <location>
        <begin position="149"/>
        <end position="276"/>
    </location>
</feature>
<evidence type="ECO:0000256" key="3">
    <source>
        <dbReference type="ARBA" id="ARBA00023242"/>
    </source>
</evidence>
<dbReference type="InterPro" id="IPR001606">
    <property type="entry name" value="ARID_dom"/>
</dbReference>
<name>A0A0C9Y9C0_9AGAR</name>
<reference evidence="6 7" key="1">
    <citation type="submission" date="2014-04" db="EMBL/GenBank/DDBJ databases">
        <authorList>
            <consortium name="DOE Joint Genome Institute"/>
            <person name="Kuo A."/>
            <person name="Kohler A."/>
            <person name="Nagy L.G."/>
            <person name="Floudas D."/>
            <person name="Copeland A."/>
            <person name="Barry K.W."/>
            <person name="Cichocki N."/>
            <person name="Veneault-Fourrey C."/>
            <person name="LaButti K."/>
            <person name="Lindquist E.A."/>
            <person name="Lipzen A."/>
            <person name="Lundell T."/>
            <person name="Morin E."/>
            <person name="Murat C."/>
            <person name="Sun H."/>
            <person name="Tunlid A."/>
            <person name="Henrissat B."/>
            <person name="Grigoriev I.V."/>
            <person name="Hibbett D.S."/>
            <person name="Martin F."/>
            <person name="Nordberg H.P."/>
            <person name="Cantor M.N."/>
            <person name="Hua S.X."/>
        </authorList>
    </citation>
    <scope>NUCLEOTIDE SEQUENCE [LARGE SCALE GENOMIC DNA]</scope>
    <source>
        <strain evidence="6 7">LaAM-08-1</strain>
    </source>
</reference>
<proteinExistence type="predicted"/>
<dbReference type="HOGENOM" id="CLU_014090_0_0_1"/>
<dbReference type="SMART" id="SM01014">
    <property type="entry name" value="ARID"/>
    <property type="match status" value="1"/>
</dbReference>
<feature type="compositionally biased region" description="Polar residues" evidence="4">
    <location>
        <begin position="134"/>
        <end position="151"/>
    </location>
</feature>
<keyword evidence="1" id="KW-0805">Transcription regulation</keyword>
<feature type="compositionally biased region" description="Polar residues" evidence="4">
    <location>
        <begin position="342"/>
        <end position="352"/>
    </location>
</feature>
<feature type="region of interest" description="Disordered" evidence="4">
    <location>
        <begin position="58"/>
        <end position="79"/>
    </location>
</feature>
<evidence type="ECO:0000259" key="5">
    <source>
        <dbReference type="PROSITE" id="PS51011"/>
    </source>
</evidence>
<dbReference type="SUPFAM" id="SSF46774">
    <property type="entry name" value="ARID-like"/>
    <property type="match status" value="1"/>
</dbReference>
<feature type="region of interest" description="Disordered" evidence="4">
    <location>
        <begin position="1"/>
        <end position="34"/>
    </location>
</feature>
<dbReference type="Proteomes" id="UP000054477">
    <property type="component" value="Unassembled WGS sequence"/>
</dbReference>
<organism evidence="6 7">
    <name type="scientific">Laccaria amethystina LaAM-08-1</name>
    <dbReference type="NCBI Taxonomy" id="1095629"/>
    <lineage>
        <taxon>Eukaryota</taxon>
        <taxon>Fungi</taxon>
        <taxon>Dikarya</taxon>
        <taxon>Basidiomycota</taxon>
        <taxon>Agaricomycotina</taxon>
        <taxon>Agaricomycetes</taxon>
        <taxon>Agaricomycetidae</taxon>
        <taxon>Agaricales</taxon>
        <taxon>Agaricineae</taxon>
        <taxon>Hydnangiaceae</taxon>
        <taxon>Laccaria</taxon>
    </lineage>
</organism>
<dbReference type="Gene3D" id="1.10.150.60">
    <property type="entry name" value="ARID DNA-binding domain"/>
    <property type="match status" value="1"/>
</dbReference>
<accession>A0A0C9Y9C0</accession>
<evidence type="ECO:0000256" key="1">
    <source>
        <dbReference type="ARBA" id="ARBA00023015"/>
    </source>
</evidence>
<evidence type="ECO:0000313" key="6">
    <source>
        <dbReference type="EMBL" id="KIK06847.1"/>
    </source>
</evidence>
<dbReference type="PANTHER" id="PTHR22970">
    <property type="entry name" value="AT-RICH INTERACTIVE DOMAIN-CONTAINING PROTEIN 2"/>
    <property type="match status" value="1"/>
</dbReference>
<evidence type="ECO:0000256" key="2">
    <source>
        <dbReference type="ARBA" id="ARBA00023163"/>
    </source>
</evidence>
<sequence>MLPQNGHQQQRLQQQSSLPPFMPTPSSGSDSSSYFNLDASQAAKQMAALNVSHARMAANARGPSGGSGGTSSGPYPSGINTYPSGINNPVNYPPGNHDILAASANVNFQFPNNHGTSSTPSSTVNPPFLDPAMSHSTPARNHNQGTSLKQRQQSFLQGLHSIMAKRNTPLPPSLTGIPSANYDPSTSPWSMIEPSGEVGSFRLAGKDIDLFKLWGLVFQNGGGHSLDSSDGWSAILPHFDLPEHFPQEQLNGSTSVAIMLSQYYMAICYPFEEMYKKNIHDQQKKAQMARQHSQQIPPVSSAGPSRPLVPGTHPLHAGGSSIAHYTPGHTPQTPHQRPPSVAFSSQQATSGPSHGLESMQPSAHSPDLNLLDQDLQGIKRKLDVGEGESKRARQKTEPLDNQILAAGVDHQSTETALNLPQASSMLSVPPRSRQQPSRRKIEYDPLAREVDTYGGRDFKAIESEWANLPQRRPLRDINDWGTVDIEALTMSIRSRLSTELSYALTTLTLLSTMRGQTTGSGFPIFQCVDLMDEVLDLLEEQAFGDPEVESSSDIHDGNVCFTTNHELVSIVYDEKTHPFAPLARHQGSKEPEVGPRQRPGNIILTILNVIRNLSVIADNVAFISHHERLVDIMLRLCSVVRVDGNPPSPASPNLSLSDLISVRKDTLYTLANIAGSINLSPTSSPCKSTFRMARRAFELVASYLTDPNEAVSPLACVQLAGVPGHTSLKPPLLADIALEVFTKLNQSDVNRQVLTRAVSQTSIWCLFKSIVHRLPVVDADFHLMTRDVWLSYLEKTIMAIYSLVFLAPPELKQKIKEDRALGFKAVMFRMVQKFLMNPNPDGRVYFFVCARRAIEAMKVLDDGRDAFDSSSESVLPILSFGMGFSESTDSGFEKGTGLLGGNRDVAWDILMLREVHGDEVMFNELESLARVES</sequence>
<gene>
    <name evidence="6" type="ORF">K443DRAFT_228995</name>
</gene>
<dbReference type="EMBL" id="KN838550">
    <property type="protein sequence ID" value="KIK06847.1"/>
    <property type="molecule type" value="Genomic_DNA"/>
</dbReference>
<feature type="region of interest" description="Disordered" evidence="4">
    <location>
        <begin position="418"/>
        <end position="439"/>
    </location>
</feature>
<feature type="compositionally biased region" description="Low complexity" evidence="4">
    <location>
        <begin position="8"/>
        <end position="18"/>
    </location>
</feature>
<dbReference type="PROSITE" id="PS51011">
    <property type="entry name" value="ARID"/>
    <property type="match status" value="1"/>
</dbReference>
<dbReference type="OrthoDB" id="1938591at2759"/>
<keyword evidence="3" id="KW-0539">Nucleus</keyword>
<dbReference type="AlphaFoldDB" id="A0A0C9Y9C0"/>
<feature type="region of interest" description="Disordered" evidence="4">
    <location>
        <begin position="132"/>
        <end position="151"/>
    </location>
</feature>
<dbReference type="STRING" id="1095629.A0A0C9Y9C0"/>
<dbReference type="GO" id="GO:0003677">
    <property type="term" value="F:DNA binding"/>
    <property type="evidence" value="ECO:0007669"/>
    <property type="project" value="InterPro"/>
</dbReference>